<comment type="subcellular location">
    <subcellularLocation>
        <location evidence="1">Membrane</location>
        <topology evidence="1">Multi-pass membrane protein</topology>
    </subcellularLocation>
</comment>
<accession>A0A3N0V646</accession>
<feature type="transmembrane region" description="Helical" evidence="5">
    <location>
        <begin position="101"/>
        <end position="123"/>
    </location>
</feature>
<evidence type="ECO:0000256" key="5">
    <source>
        <dbReference type="SAM" id="Phobius"/>
    </source>
</evidence>
<dbReference type="InterPro" id="IPR052719">
    <property type="entry name" value="CvpA-like"/>
</dbReference>
<evidence type="ECO:0000256" key="4">
    <source>
        <dbReference type="ARBA" id="ARBA00023136"/>
    </source>
</evidence>
<keyword evidence="2 5" id="KW-0812">Transmembrane</keyword>
<feature type="transmembrane region" description="Helical" evidence="5">
    <location>
        <begin position="31"/>
        <end position="52"/>
    </location>
</feature>
<evidence type="ECO:0000256" key="1">
    <source>
        <dbReference type="ARBA" id="ARBA00004141"/>
    </source>
</evidence>
<dbReference type="EMBL" id="RJVP01000001">
    <property type="protein sequence ID" value="ROH88054.1"/>
    <property type="molecule type" value="Genomic_DNA"/>
</dbReference>
<dbReference type="PANTHER" id="PTHR36926:SF1">
    <property type="entry name" value="COLICIN V PRODUCTION PROTEIN"/>
    <property type="match status" value="1"/>
</dbReference>
<dbReference type="Pfam" id="PF02674">
    <property type="entry name" value="Colicin_V"/>
    <property type="match status" value="1"/>
</dbReference>
<feature type="transmembrane region" description="Helical" evidence="5">
    <location>
        <begin position="6"/>
        <end position="24"/>
    </location>
</feature>
<dbReference type="GO" id="GO:0016020">
    <property type="term" value="C:membrane"/>
    <property type="evidence" value="ECO:0007669"/>
    <property type="project" value="UniProtKB-SubCell"/>
</dbReference>
<dbReference type="PANTHER" id="PTHR36926">
    <property type="entry name" value="COLICIN V PRODUCTION PROTEIN"/>
    <property type="match status" value="1"/>
</dbReference>
<dbReference type="AlphaFoldDB" id="A0A3N0V646"/>
<name>A0A3N0V646_9PROT</name>
<dbReference type="Proteomes" id="UP000275137">
    <property type="component" value="Unassembled WGS sequence"/>
</dbReference>
<keyword evidence="4 5" id="KW-0472">Membrane</keyword>
<feature type="transmembrane region" description="Helical" evidence="5">
    <location>
        <begin position="64"/>
        <end position="89"/>
    </location>
</feature>
<keyword evidence="3 5" id="KW-1133">Transmembrane helix</keyword>
<proteinExistence type="predicted"/>
<dbReference type="RefSeq" id="WP_123236048.1">
    <property type="nucleotide sequence ID" value="NZ_RJVP01000001.1"/>
</dbReference>
<dbReference type="GO" id="GO:0009403">
    <property type="term" value="P:toxin biosynthetic process"/>
    <property type="evidence" value="ECO:0007669"/>
    <property type="project" value="InterPro"/>
</dbReference>
<evidence type="ECO:0000313" key="6">
    <source>
        <dbReference type="EMBL" id="ROH88054.1"/>
    </source>
</evidence>
<sequence>MNAFDYSIIAIVVISVILSMMRGFVRETLALLSWVIAFMVAKTYSLQFMPMLPDVLTGESMRMLVAFVLLFIASLLVVSLLAALISNFFSKVGLSSVDRLLGGLFGLARGTLVVVLLALLAGLTALPQQSWWRDAVLSAPLEALVQHVLPWLPEQIAQRISYE</sequence>
<organism evidence="6 7">
    <name type="scientific">Pseudomethylobacillus aquaticus</name>
    <dbReference type="NCBI Taxonomy" id="2676064"/>
    <lineage>
        <taxon>Bacteria</taxon>
        <taxon>Pseudomonadati</taxon>
        <taxon>Pseudomonadota</taxon>
        <taxon>Betaproteobacteria</taxon>
        <taxon>Nitrosomonadales</taxon>
        <taxon>Methylophilaceae</taxon>
        <taxon>Pseudomethylobacillus</taxon>
    </lineage>
</organism>
<reference evidence="6 7" key="1">
    <citation type="submission" date="2018-10" db="EMBL/GenBank/DDBJ databases">
        <authorList>
            <person name="Chen W.-M."/>
        </authorList>
    </citation>
    <scope>NUCLEOTIDE SEQUENCE [LARGE SCALE GENOMIC DNA]</scope>
    <source>
        <strain evidence="6 7">H-5</strain>
    </source>
</reference>
<comment type="caution">
    <text evidence="6">The sequence shown here is derived from an EMBL/GenBank/DDBJ whole genome shotgun (WGS) entry which is preliminary data.</text>
</comment>
<gene>
    <name evidence="6" type="ORF">ED236_00785</name>
</gene>
<keyword evidence="7" id="KW-1185">Reference proteome</keyword>
<evidence type="ECO:0000313" key="7">
    <source>
        <dbReference type="Proteomes" id="UP000275137"/>
    </source>
</evidence>
<protein>
    <submittedName>
        <fullName evidence="6">CvpA family protein</fullName>
    </submittedName>
</protein>
<evidence type="ECO:0000256" key="3">
    <source>
        <dbReference type="ARBA" id="ARBA00022989"/>
    </source>
</evidence>
<evidence type="ECO:0000256" key="2">
    <source>
        <dbReference type="ARBA" id="ARBA00022692"/>
    </source>
</evidence>
<dbReference type="InterPro" id="IPR003825">
    <property type="entry name" value="Colicin-V_CvpA"/>
</dbReference>